<reference evidence="1" key="1">
    <citation type="submission" date="2021-06" db="EMBL/GenBank/DDBJ databases">
        <authorList>
            <person name="Kallberg Y."/>
            <person name="Tangrot J."/>
            <person name="Rosling A."/>
        </authorList>
    </citation>
    <scope>NUCLEOTIDE SEQUENCE</scope>
    <source>
        <strain evidence="1">28 12/20/2015</strain>
    </source>
</reference>
<accession>A0ACA9QSN7</accession>
<gene>
    <name evidence="1" type="ORF">SPELUC_LOCUS15143</name>
</gene>
<sequence length="147" mass="16978">LVKRERPGDKSCEERASRPEIEALVLRQFVSKANHEKYNCPNCDLKNYPSQLPPGGSDSNLSIGSNENSFPTDNSERRTPDQQSKEKLSELEKMFAVKIKKIRTSRQKPVLRQARYLQKSPTRIYTKLRKKAFVELMPGQKLPVFEE</sequence>
<proteinExistence type="predicted"/>
<organism evidence="1 2">
    <name type="scientific">Cetraspora pellucida</name>
    <dbReference type="NCBI Taxonomy" id="1433469"/>
    <lineage>
        <taxon>Eukaryota</taxon>
        <taxon>Fungi</taxon>
        <taxon>Fungi incertae sedis</taxon>
        <taxon>Mucoromycota</taxon>
        <taxon>Glomeromycotina</taxon>
        <taxon>Glomeromycetes</taxon>
        <taxon>Diversisporales</taxon>
        <taxon>Gigasporaceae</taxon>
        <taxon>Cetraspora</taxon>
    </lineage>
</organism>
<keyword evidence="2" id="KW-1185">Reference proteome</keyword>
<evidence type="ECO:0000313" key="2">
    <source>
        <dbReference type="Proteomes" id="UP000789366"/>
    </source>
</evidence>
<dbReference type="EMBL" id="CAJVPW010048376">
    <property type="protein sequence ID" value="CAG8761143.1"/>
    <property type="molecule type" value="Genomic_DNA"/>
</dbReference>
<protein>
    <submittedName>
        <fullName evidence="1">14841_t:CDS:1</fullName>
    </submittedName>
</protein>
<name>A0ACA9QSN7_9GLOM</name>
<feature type="non-terminal residue" evidence="1">
    <location>
        <position position="1"/>
    </location>
</feature>
<dbReference type="Proteomes" id="UP000789366">
    <property type="component" value="Unassembled WGS sequence"/>
</dbReference>
<evidence type="ECO:0000313" key="1">
    <source>
        <dbReference type="EMBL" id="CAG8761143.1"/>
    </source>
</evidence>
<comment type="caution">
    <text evidence="1">The sequence shown here is derived from an EMBL/GenBank/DDBJ whole genome shotgun (WGS) entry which is preliminary data.</text>
</comment>